<sequence length="617" mass="70482">MTTNSNNSIKVIRNHSFHLHFFKLPTLCSLCSRYIFGIGKQGYKCQHCKYSVHQSCVENVSCNCFLEADAPSTNIHSFFPTSRKISFCEHCGQIMFHLFNKGYVCLHEKCQLRVHSDCRLLAFRESSEGFDFRYGFLVLNILSISTGSSRMVQIDVKEAHNLIPSKKNGSSDPFCEIVLRSGSQVHETFKSEVCENTLNPVFDDVIIWTIPEESKLTLEVSLYSKLKRKVNRFLGGFSLTLEDIVQYSTAKDIQFVLFKRKLAKYLHHVSPVTPVRQVHEQNDRILSIEDFSVISIIGKGGFGTVVLAELKVSPENAFAVKVINKKQIISEDLTESLLIEHRVALLPNKPSFLAGMLASFQDTEYLYMVFDFYGGGDLLFHINNERVFPEHRTRFYIAEISIALFFLHSCGIAYRDIKLENILLDNEGHIKLIDFGLCAEGIVNGQTQTDTSVGTFEYLAPEVLARLPNDCGADLWSLGVLAYEMMLGRYPYVSDTDVGLLNEIKETKVRLPFTLSEPVKQFLSRLLKEDPTERLGYDHEKGCEEFRSCSFFSEIDWIKLEKREVKPPFVPRLRDIKSTRYFEPRNDIFEVSKDVSETSLDLSKEFTYSSTDILALL</sequence>
<evidence type="ECO:0000259" key="16">
    <source>
        <dbReference type="PROSITE" id="PS51285"/>
    </source>
</evidence>
<evidence type="ECO:0000256" key="6">
    <source>
        <dbReference type="ARBA" id="ARBA00022723"/>
    </source>
</evidence>
<dbReference type="InterPro" id="IPR011009">
    <property type="entry name" value="Kinase-like_dom_sf"/>
</dbReference>
<organism evidence="17 18">
    <name type="scientific">Oopsacas minuta</name>
    <dbReference type="NCBI Taxonomy" id="111878"/>
    <lineage>
        <taxon>Eukaryota</taxon>
        <taxon>Metazoa</taxon>
        <taxon>Porifera</taxon>
        <taxon>Hexactinellida</taxon>
        <taxon>Hexasterophora</taxon>
        <taxon>Lyssacinosida</taxon>
        <taxon>Leucopsacidae</taxon>
        <taxon>Oopsacas</taxon>
    </lineage>
</organism>
<dbReference type="Gene3D" id="3.30.60.20">
    <property type="match status" value="2"/>
</dbReference>
<keyword evidence="10" id="KW-0862">Zinc</keyword>
<dbReference type="SUPFAM" id="SSF57889">
    <property type="entry name" value="Cysteine-rich domain"/>
    <property type="match status" value="2"/>
</dbReference>
<evidence type="ECO:0000256" key="2">
    <source>
        <dbReference type="ARBA" id="ARBA00012429"/>
    </source>
</evidence>
<evidence type="ECO:0000256" key="4">
    <source>
        <dbReference type="ARBA" id="ARBA00022553"/>
    </source>
</evidence>
<dbReference type="PROSITE" id="PS00108">
    <property type="entry name" value="PROTEIN_KINASE_ST"/>
    <property type="match status" value="1"/>
</dbReference>
<dbReference type="InterPro" id="IPR035892">
    <property type="entry name" value="C2_domain_sf"/>
</dbReference>
<dbReference type="PROSITE" id="PS50004">
    <property type="entry name" value="C2"/>
    <property type="match status" value="1"/>
</dbReference>
<dbReference type="Gene3D" id="1.10.510.10">
    <property type="entry name" value="Transferase(Phosphotransferase) domain 1"/>
    <property type="match status" value="1"/>
</dbReference>
<keyword evidence="4" id="KW-0597">Phosphoprotein</keyword>
<comment type="caution">
    <text evidence="17">The sequence shown here is derived from an EMBL/GenBank/DDBJ whole genome shotgun (WGS) entry which is preliminary data.</text>
</comment>
<dbReference type="PROSITE" id="PS50081">
    <property type="entry name" value="ZF_DAG_PE_2"/>
    <property type="match status" value="1"/>
</dbReference>
<keyword evidence="18" id="KW-1185">Reference proteome</keyword>
<evidence type="ECO:0000256" key="7">
    <source>
        <dbReference type="ARBA" id="ARBA00022741"/>
    </source>
</evidence>
<dbReference type="SMART" id="SM00133">
    <property type="entry name" value="S_TK_X"/>
    <property type="match status" value="1"/>
</dbReference>
<keyword evidence="8" id="KW-0863">Zinc-finger</keyword>
<dbReference type="GO" id="GO:0004697">
    <property type="term" value="F:diacylglycerol-dependent serine/threonine kinase activity"/>
    <property type="evidence" value="ECO:0007669"/>
    <property type="project" value="UniProtKB-EC"/>
</dbReference>
<evidence type="ECO:0000313" key="17">
    <source>
        <dbReference type="EMBL" id="KAI6652362.1"/>
    </source>
</evidence>
<dbReference type="Gene3D" id="2.60.40.150">
    <property type="entry name" value="C2 domain"/>
    <property type="match status" value="1"/>
</dbReference>
<reference evidence="17 18" key="1">
    <citation type="journal article" date="2023" name="BMC Biol.">
        <title>The compact genome of the sponge Oopsacas minuta (Hexactinellida) is lacking key metazoan core genes.</title>
        <authorList>
            <person name="Santini S."/>
            <person name="Schenkelaars Q."/>
            <person name="Jourda C."/>
            <person name="Duchesne M."/>
            <person name="Belahbib H."/>
            <person name="Rocher C."/>
            <person name="Selva M."/>
            <person name="Riesgo A."/>
            <person name="Vervoort M."/>
            <person name="Leys S.P."/>
            <person name="Kodjabachian L."/>
            <person name="Le Bivic A."/>
            <person name="Borchiellini C."/>
            <person name="Claverie J.M."/>
            <person name="Renard E."/>
        </authorList>
    </citation>
    <scope>NUCLEOTIDE SEQUENCE [LARGE SCALE GENOMIC DNA]</scope>
    <source>
        <strain evidence="17">SPO-2</strain>
    </source>
</reference>
<dbReference type="EC" id="2.7.11.13" evidence="2"/>
<evidence type="ECO:0000256" key="8">
    <source>
        <dbReference type="ARBA" id="ARBA00022771"/>
    </source>
</evidence>
<dbReference type="SUPFAM" id="SSF56112">
    <property type="entry name" value="Protein kinase-like (PK-like)"/>
    <property type="match status" value="1"/>
</dbReference>
<dbReference type="PROSITE" id="PS00107">
    <property type="entry name" value="PROTEIN_KINASE_ATP"/>
    <property type="match status" value="1"/>
</dbReference>
<dbReference type="InterPro" id="IPR017441">
    <property type="entry name" value="Protein_kinase_ATP_BS"/>
</dbReference>
<dbReference type="PROSITE" id="PS51285">
    <property type="entry name" value="AGC_KINASE_CTER"/>
    <property type="match status" value="1"/>
</dbReference>
<comment type="similarity">
    <text evidence="1">Belongs to the protein kinase superfamily. AGC Ser/Thr protein kinase family. PKC subfamily.</text>
</comment>
<dbReference type="Pfam" id="PF00069">
    <property type="entry name" value="Pkinase"/>
    <property type="match status" value="1"/>
</dbReference>
<evidence type="ECO:0000259" key="14">
    <source>
        <dbReference type="PROSITE" id="PS50011"/>
    </source>
</evidence>
<dbReference type="FunFam" id="1.10.510.10:FF:000048">
    <property type="entry name" value="Protein kinase C"/>
    <property type="match status" value="1"/>
</dbReference>
<feature type="domain" description="Protein kinase" evidence="14">
    <location>
        <begin position="291"/>
        <end position="547"/>
    </location>
</feature>
<dbReference type="InterPro" id="IPR046349">
    <property type="entry name" value="C1-like_sf"/>
</dbReference>
<evidence type="ECO:0000259" key="15">
    <source>
        <dbReference type="PROSITE" id="PS50081"/>
    </source>
</evidence>
<keyword evidence="6" id="KW-0479">Metal-binding</keyword>
<dbReference type="Proteomes" id="UP001165289">
    <property type="component" value="Unassembled WGS sequence"/>
</dbReference>
<dbReference type="CDD" id="cd00029">
    <property type="entry name" value="C1"/>
    <property type="match status" value="1"/>
</dbReference>
<dbReference type="Gene3D" id="3.30.200.20">
    <property type="entry name" value="Phosphorylase Kinase, domain 1"/>
    <property type="match status" value="1"/>
</dbReference>
<dbReference type="GO" id="GO:0005524">
    <property type="term" value="F:ATP binding"/>
    <property type="evidence" value="ECO:0007669"/>
    <property type="project" value="UniProtKB-UniRule"/>
</dbReference>
<dbReference type="InterPro" id="IPR000719">
    <property type="entry name" value="Prot_kinase_dom"/>
</dbReference>
<dbReference type="PROSITE" id="PS50011">
    <property type="entry name" value="PROTEIN_KINASE_DOM"/>
    <property type="match status" value="1"/>
</dbReference>
<dbReference type="PROSITE" id="PS00479">
    <property type="entry name" value="ZF_DAG_PE_1"/>
    <property type="match status" value="1"/>
</dbReference>
<proteinExistence type="inferred from homology"/>
<dbReference type="AlphaFoldDB" id="A0AAV7JU92"/>
<keyword evidence="3" id="KW-0723">Serine/threonine-protein kinase</keyword>
<evidence type="ECO:0000256" key="12">
    <source>
        <dbReference type="PROSITE-ProRule" id="PRU10141"/>
    </source>
</evidence>
<keyword evidence="7 12" id="KW-0547">Nucleotide-binding</keyword>
<keyword evidence="5" id="KW-0808">Transferase</keyword>
<dbReference type="SMART" id="SM00109">
    <property type="entry name" value="C1"/>
    <property type="match status" value="2"/>
</dbReference>
<dbReference type="EMBL" id="JAKMXF010000299">
    <property type="protein sequence ID" value="KAI6652362.1"/>
    <property type="molecule type" value="Genomic_DNA"/>
</dbReference>
<dbReference type="InterPro" id="IPR002219">
    <property type="entry name" value="PKC_DAG/PE"/>
</dbReference>
<evidence type="ECO:0000313" key="18">
    <source>
        <dbReference type="Proteomes" id="UP001165289"/>
    </source>
</evidence>
<dbReference type="InterPro" id="IPR020454">
    <property type="entry name" value="DAG/PE-bd"/>
</dbReference>
<evidence type="ECO:0000256" key="5">
    <source>
        <dbReference type="ARBA" id="ARBA00022679"/>
    </source>
</evidence>
<dbReference type="InterPro" id="IPR000961">
    <property type="entry name" value="AGC-kinase_C"/>
</dbReference>
<protein>
    <recommendedName>
        <fullName evidence="2">protein kinase C</fullName>
        <ecNumber evidence="2">2.7.11.13</ecNumber>
    </recommendedName>
</protein>
<name>A0AAV7JU92_9METZ</name>
<feature type="domain" description="C2" evidence="13">
    <location>
        <begin position="133"/>
        <end position="257"/>
    </location>
</feature>
<dbReference type="Pfam" id="PF00130">
    <property type="entry name" value="C1_1"/>
    <property type="match status" value="1"/>
</dbReference>
<dbReference type="InterPro" id="IPR008271">
    <property type="entry name" value="Ser/Thr_kinase_AS"/>
</dbReference>
<evidence type="ECO:0000259" key="13">
    <source>
        <dbReference type="PROSITE" id="PS50004"/>
    </source>
</evidence>
<feature type="domain" description="AGC-kinase C-terminal" evidence="16">
    <location>
        <begin position="553"/>
        <end position="617"/>
    </location>
</feature>
<evidence type="ECO:0000256" key="1">
    <source>
        <dbReference type="ARBA" id="ARBA00005490"/>
    </source>
</evidence>
<evidence type="ECO:0000256" key="9">
    <source>
        <dbReference type="ARBA" id="ARBA00022777"/>
    </source>
</evidence>
<evidence type="ECO:0000256" key="11">
    <source>
        <dbReference type="ARBA" id="ARBA00022840"/>
    </source>
</evidence>
<feature type="domain" description="Phorbol-ester/DAG-type" evidence="15">
    <location>
        <begin position="14"/>
        <end position="64"/>
    </location>
</feature>
<dbReference type="CDD" id="cd00030">
    <property type="entry name" value="C2"/>
    <property type="match status" value="1"/>
</dbReference>
<evidence type="ECO:0000256" key="10">
    <source>
        <dbReference type="ARBA" id="ARBA00022833"/>
    </source>
</evidence>
<dbReference type="Pfam" id="PF00168">
    <property type="entry name" value="C2"/>
    <property type="match status" value="1"/>
</dbReference>
<dbReference type="GO" id="GO:0008270">
    <property type="term" value="F:zinc ion binding"/>
    <property type="evidence" value="ECO:0007669"/>
    <property type="project" value="UniProtKB-KW"/>
</dbReference>
<dbReference type="SMART" id="SM00220">
    <property type="entry name" value="S_TKc"/>
    <property type="match status" value="1"/>
</dbReference>
<keyword evidence="9 17" id="KW-0418">Kinase</keyword>
<feature type="binding site" evidence="12">
    <location>
        <position position="321"/>
    </location>
    <ligand>
        <name>ATP</name>
        <dbReference type="ChEBI" id="CHEBI:30616"/>
    </ligand>
</feature>
<dbReference type="SUPFAM" id="SSF49562">
    <property type="entry name" value="C2 domain (Calcium/lipid-binding domain, CaLB)"/>
    <property type="match status" value="1"/>
</dbReference>
<keyword evidence="11 12" id="KW-0067">ATP-binding</keyword>
<accession>A0AAV7JU92</accession>
<evidence type="ECO:0000256" key="3">
    <source>
        <dbReference type="ARBA" id="ARBA00022527"/>
    </source>
</evidence>
<dbReference type="InterPro" id="IPR000008">
    <property type="entry name" value="C2_dom"/>
</dbReference>
<dbReference type="PRINTS" id="PR00008">
    <property type="entry name" value="DAGPEDOMAIN"/>
</dbReference>
<gene>
    <name evidence="17" type="ORF">LOD99_7376</name>
</gene>
<dbReference type="PANTHER" id="PTHR24351">
    <property type="entry name" value="RIBOSOMAL PROTEIN S6 KINASE"/>
    <property type="match status" value="1"/>
</dbReference>
<dbReference type="SMART" id="SM00239">
    <property type="entry name" value="C2"/>
    <property type="match status" value="1"/>
</dbReference>